<organism evidence="2 3">
    <name type="scientific">Aureobasidium pullulans</name>
    <name type="common">Black yeast</name>
    <name type="synonym">Pullularia pullulans</name>
    <dbReference type="NCBI Taxonomy" id="5580"/>
    <lineage>
        <taxon>Eukaryota</taxon>
        <taxon>Fungi</taxon>
        <taxon>Dikarya</taxon>
        <taxon>Ascomycota</taxon>
        <taxon>Pezizomycotina</taxon>
        <taxon>Dothideomycetes</taxon>
        <taxon>Dothideomycetidae</taxon>
        <taxon>Dothideales</taxon>
        <taxon>Saccotheciaceae</taxon>
        <taxon>Aureobasidium</taxon>
    </lineage>
</organism>
<feature type="compositionally biased region" description="Low complexity" evidence="1">
    <location>
        <begin position="386"/>
        <end position="402"/>
    </location>
</feature>
<protein>
    <submittedName>
        <fullName evidence="2">Uncharacterized protein</fullName>
    </submittedName>
</protein>
<reference evidence="2 3" key="1">
    <citation type="submission" date="2018-10" db="EMBL/GenBank/DDBJ databases">
        <title>Fifty Aureobasidium pullulans genomes reveal a recombining polyextremotolerant generalist.</title>
        <authorList>
            <person name="Gostincar C."/>
            <person name="Turk M."/>
            <person name="Zajc J."/>
            <person name="Gunde-Cimerman N."/>
        </authorList>
    </citation>
    <scope>NUCLEOTIDE SEQUENCE [LARGE SCALE GENOMIC DNA]</scope>
    <source>
        <strain evidence="2 3">EXF-11900</strain>
    </source>
</reference>
<name>A0A4S8SSS4_AURPU</name>
<feature type="compositionally biased region" description="Polar residues" evidence="1">
    <location>
        <begin position="410"/>
        <end position="425"/>
    </location>
</feature>
<sequence length="513" mass="57925">MAINARVESIPQWITPGRAFYLGCIGSVGDEYFIQWLDSSLVCECSDPVTDLEFLVFEDIAPPAMWKSRRKVLRFVISLEDECPEWYQHLVHPFFDAVIEEVLTEPLYPEMNYDHSGVTNARVHFRRMSFEFHVDKGVPPDEANYRLGIFEDPNYPFNLRMTLAPGTWNAKLHHLSQPVKRNGLIKRTEIRWKGESSIRGIASNGFTQPAEISIASTQDHESDQTTRSWLQNAAAHCFDTGRDQRSTQVLANESSDLDPGSKALLIPNSASKSGSSALEIDAIPIGSDEPTCGDFADSDIYCSTELHGRLSIEGDTRMVSDRLDRANRTTEQTREGTNDSGDTQPTVQPQTTGQPHAEKQADQTTCLNNQTWISEQSWEVFDDGNTTQSPTPDTTTRDTSPAPKRPRITEPSQRLSNNRRVQPPQSDHGDLNSSEHIDLSRTILQMINNARSIGHARFLSRRHYDESKILIKRFVGRHAVPMMLDDDGPKNHLVVMEELRAMKRAIELLTGHW</sequence>
<accession>A0A4S8SSS4</accession>
<feature type="region of interest" description="Disordered" evidence="1">
    <location>
        <begin position="317"/>
        <end position="363"/>
    </location>
</feature>
<feature type="compositionally biased region" description="Basic and acidic residues" evidence="1">
    <location>
        <begin position="317"/>
        <end position="337"/>
    </location>
</feature>
<evidence type="ECO:0000313" key="3">
    <source>
        <dbReference type="Proteomes" id="UP000304951"/>
    </source>
</evidence>
<dbReference type="AlphaFoldDB" id="A0A4S8SSS4"/>
<feature type="region of interest" description="Disordered" evidence="1">
    <location>
        <begin position="251"/>
        <end position="275"/>
    </location>
</feature>
<comment type="caution">
    <text evidence="2">The sequence shown here is derived from an EMBL/GenBank/DDBJ whole genome shotgun (WGS) entry which is preliminary data.</text>
</comment>
<dbReference type="Proteomes" id="UP000304951">
    <property type="component" value="Unassembled WGS sequence"/>
</dbReference>
<gene>
    <name evidence="2" type="ORF">D6D28_02944</name>
</gene>
<feature type="compositionally biased region" description="Low complexity" evidence="1">
    <location>
        <begin position="343"/>
        <end position="355"/>
    </location>
</feature>
<proteinExistence type="predicted"/>
<dbReference type="EMBL" id="QZAF01000077">
    <property type="protein sequence ID" value="THV73919.1"/>
    <property type="molecule type" value="Genomic_DNA"/>
</dbReference>
<feature type="region of interest" description="Disordered" evidence="1">
    <location>
        <begin position="378"/>
        <end position="433"/>
    </location>
</feature>
<evidence type="ECO:0000256" key="1">
    <source>
        <dbReference type="SAM" id="MobiDB-lite"/>
    </source>
</evidence>
<evidence type="ECO:0000313" key="2">
    <source>
        <dbReference type="EMBL" id="THV73919.1"/>
    </source>
</evidence>